<feature type="signal peptide" evidence="2">
    <location>
        <begin position="1"/>
        <end position="21"/>
    </location>
</feature>
<dbReference type="Proteomes" id="UP001055439">
    <property type="component" value="Chromosome 4"/>
</dbReference>
<evidence type="ECO:0000256" key="1">
    <source>
        <dbReference type="SAM" id="Phobius"/>
    </source>
</evidence>
<keyword evidence="1" id="KW-1133">Transmembrane helix</keyword>
<keyword evidence="1" id="KW-0472">Membrane</keyword>
<sequence length="120" mass="12770">MVNKATLTACLLLVLLAMAFGESPWIACTTSPRQQATMANKAILTACLLLVLLAMAFSASDHQDTESFSRLAPSLRRTAITTTSPREPATMANKAFLTACLLLVLSAMAFGDIAEISVLH</sequence>
<gene>
    <name evidence="3" type="ORF">MUK42_28613</name>
</gene>
<evidence type="ECO:0000313" key="3">
    <source>
        <dbReference type="EMBL" id="URD98660.1"/>
    </source>
</evidence>
<proteinExistence type="predicted"/>
<evidence type="ECO:0000256" key="2">
    <source>
        <dbReference type="SAM" id="SignalP"/>
    </source>
</evidence>
<evidence type="ECO:0000313" key="4">
    <source>
        <dbReference type="Proteomes" id="UP001055439"/>
    </source>
</evidence>
<organism evidence="3 4">
    <name type="scientific">Musa troglodytarum</name>
    <name type="common">fe'i banana</name>
    <dbReference type="NCBI Taxonomy" id="320322"/>
    <lineage>
        <taxon>Eukaryota</taxon>
        <taxon>Viridiplantae</taxon>
        <taxon>Streptophyta</taxon>
        <taxon>Embryophyta</taxon>
        <taxon>Tracheophyta</taxon>
        <taxon>Spermatophyta</taxon>
        <taxon>Magnoliopsida</taxon>
        <taxon>Liliopsida</taxon>
        <taxon>Zingiberales</taxon>
        <taxon>Musaceae</taxon>
        <taxon>Musa</taxon>
    </lineage>
</organism>
<accession>A0A9E7FMQ5</accession>
<feature type="transmembrane region" description="Helical" evidence="1">
    <location>
        <begin position="95"/>
        <end position="114"/>
    </location>
</feature>
<keyword evidence="4" id="KW-1185">Reference proteome</keyword>
<dbReference type="EMBL" id="CP097506">
    <property type="protein sequence ID" value="URD98660.1"/>
    <property type="molecule type" value="Genomic_DNA"/>
</dbReference>
<keyword evidence="2" id="KW-0732">Signal</keyword>
<dbReference type="AlphaFoldDB" id="A0A9E7FMQ5"/>
<reference evidence="3" key="1">
    <citation type="submission" date="2022-05" db="EMBL/GenBank/DDBJ databases">
        <title>The Musa troglodytarum L. genome provides insights into the mechanism of non-climacteric behaviour and enrichment of carotenoids.</title>
        <authorList>
            <person name="Wang J."/>
        </authorList>
    </citation>
    <scope>NUCLEOTIDE SEQUENCE</scope>
    <source>
        <tissue evidence="3">Leaf</tissue>
    </source>
</reference>
<protein>
    <submittedName>
        <fullName evidence="3">Uncharacterized protein</fullName>
    </submittedName>
</protein>
<keyword evidence="1" id="KW-0812">Transmembrane</keyword>
<feature type="chain" id="PRO_5038497249" evidence="2">
    <location>
        <begin position="22"/>
        <end position="120"/>
    </location>
</feature>
<feature type="transmembrane region" description="Helical" evidence="1">
    <location>
        <begin position="37"/>
        <end position="57"/>
    </location>
</feature>
<name>A0A9E7FMQ5_9LILI</name>